<feature type="domain" description="UspA" evidence="2">
    <location>
        <begin position="2"/>
        <end position="128"/>
    </location>
</feature>
<reference evidence="4" key="1">
    <citation type="journal article" date="2019" name="Int. J. Syst. Evol. Microbiol.">
        <title>The Global Catalogue of Microorganisms (GCM) 10K type strain sequencing project: providing services to taxonomists for standard genome sequencing and annotation.</title>
        <authorList>
            <consortium name="The Broad Institute Genomics Platform"/>
            <consortium name="The Broad Institute Genome Sequencing Center for Infectious Disease"/>
            <person name="Wu L."/>
            <person name="Ma J."/>
        </authorList>
    </citation>
    <scope>NUCLEOTIDE SEQUENCE [LARGE SCALE GENOMIC DNA]</scope>
    <source>
        <strain evidence="4">CGMCC 4.7317</strain>
    </source>
</reference>
<evidence type="ECO:0000259" key="2">
    <source>
        <dbReference type="Pfam" id="PF00582"/>
    </source>
</evidence>
<dbReference type="CDD" id="cd00293">
    <property type="entry name" value="USP-like"/>
    <property type="match status" value="1"/>
</dbReference>
<sequence>MTVLLAYVRTPEGDAALTVAVQETQLRATDAVVLNVTRPQADIDSPFSAEQTLDAVAERFAALGLNAEIWQVPPTGDVAQAILDAVDKAGAELLVIGLRRRSAVGKFVMGSTSQRILLGADCPVVAVKAAED</sequence>
<dbReference type="InterPro" id="IPR006015">
    <property type="entry name" value="Universal_stress_UspA"/>
</dbReference>
<dbReference type="Pfam" id="PF00582">
    <property type="entry name" value="Usp"/>
    <property type="match status" value="1"/>
</dbReference>
<gene>
    <name evidence="3" type="ORF">ACFQGU_07420</name>
</gene>
<accession>A0ABW1SZ80</accession>
<dbReference type="InterPro" id="IPR014729">
    <property type="entry name" value="Rossmann-like_a/b/a_fold"/>
</dbReference>
<evidence type="ECO:0000313" key="4">
    <source>
        <dbReference type="Proteomes" id="UP001596138"/>
    </source>
</evidence>
<evidence type="ECO:0000313" key="3">
    <source>
        <dbReference type="EMBL" id="MFC6237703.1"/>
    </source>
</evidence>
<protein>
    <submittedName>
        <fullName evidence="3">Universal stress protein</fullName>
    </submittedName>
</protein>
<name>A0ABW1SZ80_9ACTN</name>
<dbReference type="EMBL" id="JBHSTI010000008">
    <property type="protein sequence ID" value="MFC6237703.1"/>
    <property type="molecule type" value="Genomic_DNA"/>
</dbReference>
<comment type="caution">
    <text evidence="3">The sequence shown here is derived from an EMBL/GenBank/DDBJ whole genome shotgun (WGS) entry which is preliminary data.</text>
</comment>
<dbReference type="RefSeq" id="WP_386765244.1">
    <property type="nucleotide sequence ID" value="NZ_JBHSTI010000008.1"/>
</dbReference>
<comment type="similarity">
    <text evidence="1">Belongs to the universal stress protein A family.</text>
</comment>
<keyword evidence="4" id="KW-1185">Reference proteome</keyword>
<dbReference type="SUPFAM" id="SSF52402">
    <property type="entry name" value="Adenine nucleotide alpha hydrolases-like"/>
    <property type="match status" value="1"/>
</dbReference>
<dbReference type="Proteomes" id="UP001596138">
    <property type="component" value="Unassembled WGS sequence"/>
</dbReference>
<evidence type="ECO:0000256" key="1">
    <source>
        <dbReference type="ARBA" id="ARBA00008791"/>
    </source>
</evidence>
<proteinExistence type="inferred from homology"/>
<dbReference type="Gene3D" id="3.40.50.620">
    <property type="entry name" value="HUPs"/>
    <property type="match status" value="1"/>
</dbReference>
<dbReference type="PRINTS" id="PR01438">
    <property type="entry name" value="UNVRSLSTRESS"/>
</dbReference>
<organism evidence="3 4">
    <name type="scientific">Longivirga aurantiaca</name>
    <dbReference type="NCBI Taxonomy" id="1837743"/>
    <lineage>
        <taxon>Bacteria</taxon>
        <taxon>Bacillati</taxon>
        <taxon>Actinomycetota</taxon>
        <taxon>Actinomycetes</taxon>
        <taxon>Sporichthyales</taxon>
        <taxon>Sporichthyaceae</taxon>
        <taxon>Longivirga</taxon>
    </lineage>
</organism>
<dbReference type="PANTHER" id="PTHR46268:SF6">
    <property type="entry name" value="UNIVERSAL STRESS PROTEIN UP12"/>
    <property type="match status" value="1"/>
</dbReference>
<dbReference type="InterPro" id="IPR006016">
    <property type="entry name" value="UspA"/>
</dbReference>
<dbReference type="PANTHER" id="PTHR46268">
    <property type="entry name" value="STRESS RESPONSE PROTEIN NHAX"/>
    <property type="match status" value="1"/>
</dbReference>